<sequence length="172" mass="19975">MENILNQMFLKRYCLPINTDIRSYELGEKNLRKTSVCGNYNHISCVLKGNKSVLTFGINKIGDSVRNTPGIHAETDAILKLLPLRNKKKLENINILVIRISPTNKIQSSKPCNHCIKMLNILPKKRGYHIQDIYYSNTYGEIIKTTLGKLENEEKHISQYYRNRNKKNNRKL</sequence>
<organism evidence="4">
    <name type="scientific">viral metagenome</name>
    <dbReference type="NCBI Taxonomy" id="1070528"/>
    <lineage>
        <taxon>unclassified sequences</taxon>
        <taxon>metagenomes</taxon>
        <taxon>organismal metagenomes</taxon>
    </lineage>
</organism>
<dbReference type="InterPro" id="IPR016193">
    <property type="entry name" value="Cytidine_deaminase-like"/>
</dbReference>
<name>A0A6C0HZS0_9ZZZZ</name>
<proteinExistence type="predicted"/>
<keyword evidence="2" id="KW-0862">Zinc</keyword>
<feature type="domain" description="CMP/dCMP-type deaminase" evidence="3">
    <location>
        <begin position="42"/>
        <end position="122"/>
    </location>
</feature>
<dbReference type="InterPro" id="IPR016192">
    <property type="entry name" value="APOBEC/CMP_deaminase_Zn-bd"/>
</dbReference>
<evidence type="ECO:0000256" key="1">
    <source>
        <dbReference type="ARBA" id="ARBA00022723"/>
    </source>
</evidence>
<dbReference type="AlphaFoldDB" id="A0A6C0HZS0"/>
<dbReference type="GO" id="GO:0008270">
    <property type="term" value="F:zinc ion binding"/>
    <property type="evidence" value="ECO:0007669"/>
    <property type="project" value="InterPro"/>
</dbReference>
<dbReference type="SUPFAM" id="SSF53927">
    <property type="entry name" value="Cytidine deaminase-like"/>
    <property type="match status" value="1"/>
</dbReference>
<keyword evidence="1" id="KW-0479">Metal-binding</keyword>
<evidence type="ECO:0000313" key="4">
    <source>
        <dbReference type="EMBL" id="QHT85645.1"/>
    </source>
</evidence>
<dbReference type="GO" id="GO:0016787">
    <property type="term" value="F:hydrolase activity"/>
    <property type="evidence" value="ECO:0007669"/>
    <property type="project" value="InterPro"/>
</dbReference>
<dbReference type="EMBL" id="MN740043">
    <property type="protein sequence ID" value="QHT85645.1"/>
    <property type="molecule type" value="Genomic_DNA"/>
</dbReference>
<protein>
    <recommendedName>
        <fullName evidence="3">CMP/dCMP-type deaminase domain-containing protein</fullName>
    </recommendedName>
</protein>
<dbReference type="Gene3D" id="3.40.140.10">
    <property type="entry name" value="Cytidine Deaminase, domain 2"/>
    <property type="match status" value="1"/>
</dbReference>
<accession>A0A6C0HZS0</accession>
<dbReference type="Pfam" id="PF00383">
    <property type="entry name" value="dCMP_cyt_deam_1"/>
    <property type="match status" value="1"/>
</dbReference>
<dbReference type="PROSITE" id="PS00903">
    <property type="entry name" value="CYT_DCMP_DEAMINASES_1"/>
    <property type="match status" value="1"/>
</dbReference>
<evidence type="ECO:0000259" key="3">
    <source>
        <dbReference type="Pfam" id="PF00383"/>
    </source>
</evidence>
<evidence type="ECO:0000256" key="2">
    <source>
        <dbReference type="ARBA" id="ARBA00022833"/>
    </source>
</evidence>
<reference evidence="4" key="1">
    <citation type="journal article" date="2020" name="Nature">
        <title>Giant virus diversity and host interactions through global metagenomics.</title>
        <authorList>
            <person name="Schulz F."/>
            <person name="Roux S."/>
            <person name="Paez-Espino D."/>
            <person name="Jungbluth S."/>
            <person name="Walsh D.A."/>
            <person name="Denef V.J."/>
            <person name="McMahon K.D."/>
            <person name="Konstantinidis K.T."/>
            <person name="Eloe-Fadrosh E.A."/>
            <person name="Kyrpides N.C."/>
            <person name="Woyke T."/>
        </authorList>
    </citation>
    <scope>NUCLEOTIDE SEQUENCE</scope>
    <source>
        <strain evidence="4">GVMAG-M-3300023184-182</strain>
    </source>
</reference>
<dbReference type="InterPro" id="IPR002125">
    <property type="entry name" value="CMP_dCMP_dom"/>
</dbReference>